<keyword evidence="2" id="KW-1185">Reference proteome</keyword>
<dbReference type="Proteomes" id="UP000887226">
    <property type="component" value="Unassembled WGS sequence"/>
</dbReference>
<name>A0A9P8CIL9_9HELO</name>
<dbReference type="OrthoDB" id="194358at2759"/>
<organism evidence="1 2">
    <name type="scientific">Calycina marina</name>
    <dbReference type="NCBI Taxonomy" id="1763456"/>
    <lineage>
        <taxon>Eukaryota</taxon>
        <taxon>Fungi</taxon>
        <taxon>Dikarya</taxon>
        <taxon>Ascomycota</taxon>
        <taxon>Pezizomycotina</taxon>
        <taxon>Leotiomycetes</taxon>
        <taxon>Helotiales</taxon>
        <taxon>Pezizellaceae</taxon>
        <taxon>Calycina</taxon>
    </lineage>
</organism>
<evidence type="ECO:0000313" key="2">
    <source>
        <dbReference type="Proteomes" id="UP000887226"/>
    </source>
</evidence>
<proteinExistence type="predicted"/>
<accession>A0A9P8CIL9</accession>
<dbReference type="PANTHER" id="PTHR10622">
    <property type="entry name" value="HET DOMAIN-CONTAINING PROTEIN"/>
    <property type="match status" value="1"/>
</dbReference>
<dbReference type="AlphaFoldDB" id="A0A9P8CIL9"/>
<comment type="caution">
    <text evidence="1">The sequence shown here is derived from an EMBL/GenBank/DDBJ whole genome shotgun (WGS) entry which is preliminary data.</text>
</comment>
<protein>
    <submittedName>
        <fullName evidence="1">Uncharacterized protein</fullName>
    </submittedName>
</protein>
<evidence type="ECO:0000313" key="1">
    <source>
        <dbReference type="EMBL" id="KAG9248428.1"/>
    </source>
</evidence>
<sequence>MIVDSVKDDLEFVWIGTCTDKSSTGELQESIKSMTKYYKMLTKCHVHISDFVYHISDGESGERIPASCWFTRGCVSITLPSC</sequence>
<reference evidence="1" key="1">
    <citation type="journal article" date="2021" name="IMA Fungus">
        <title>Genomic characterization of three marine fungi, including Emericellopsis atlantica sp. nov. with signatures of a generalist lifestyle and marine biomass degradation.</title>
        <authorList>
            <person name="Hagestad O.C."/>
            <person name="Hou L."/>
            <person name="Andersen J.H."/>
            <person name="Hansen E.H."/>
            <person name="Altermark B."/>
            <person name="Li C."/>
            <person name="Kuhnert E."/>
            <person name="Cox R.J."/>
            <person name="Crous P.W."/>
            <person name="Spatafora J.W."/>
            <person name="Lail K."/>
            <person name="Amirebrahimi M."/>
            <person name="Lipzen A."/>
            <person name="Pangilinan J."/>
            <person name="Andreopoulos W."/>
            <person name="Hayes R.D."/>
            <person name="Ng V."/>
            <person name="Grigoriev I.V."/>
            <person name="Jackson S.A."/>
            <person name="Sutton T.D.S."/>
            <person name="Dobson A.D.W."/>
            <person name="Rama T."/>
        </authorList>
    </citation>
    <scope>NUCLEOTIDE SEQUENCE</scope>
    <source>
        <strain evidence="1">TRa3180A</strain>
    </source>
</reference>
<dbReference type="PANTHER" id="PTHR10622:SF10">
    <property type="entry name" value="HET DOMAIN-CONTAINING PROTEIN"/>
    <property type="match status" value="1"/>
</dbReference>
<gene>
    <name evidence="1" type="ORF">BJ878DRAFT_488260</name>
</gene>
<dbReference type="EMBL" id="MU253749">
    <property type="protein sequence ID" value="KAG9248428.1"/>
    <property type="molecule type" value="Genomic_DNA"/>
</dbReference>